<name>A0A0G0A9N0_9BACT</name>
<dbReference type="Pfam" id="PF18900">
    <property type="entry name" value="DUF5656"/>
    <property type="match status" value="1"/>
</dbReference>
<dbReference type="AlphaFoldDB" id="A0A0G0A9N0"/>
<keyword evidence="1" id="KW-0812">Transmembrane</keyword>
<keyword evidence="1" id="KW-0472">Membrane</keyword>
<feature type="transmembrane region" description="Helical" evidence="1">
    <location>
        <begin position="147"/>
        <end position="167"/>
    </location>
</feature>
<feature type="transmembrane region" description="Helical" evidence="1">
    <location>
        <begin position="82"/>
        <end position="100"/>
    </location>
</feature>
<accession>A0A0G0A9N0</accession>
<gene>
    <name evidence="2" type="ORF">UR38_C0002G0129</name>
</gene>
<keyword evidence="1" id="KW-1133">Transmembrane helix</keyword>
<evidence type="ECO:0000256" key="1">
    <source>
        <dbReference type="SAM" id="Phobius"/>
    </source>
</evidence>
<feature type="transmembrane region" description="Helical" evidence="1">
    <location>
        <begin position="238"/>
        <end position="256"/>
    </location>
</feature>
<feature type="transmembrane region" description="Helical" evidence="1">
    <location>
        <begin position="56"/>
        <end position="76"/>
    </location>
</feature>
<dbReference type="Proteomes" id="UP000033995">
    <property type="component" value="Unassembled WGS sequence"/>
</dbReference>
<comment type="caution">
    <text evidence="2">The sequence shown here is derived from an EMBL/GenBank/DDBJ whole genome shotgun (WGS) entry which is preliminary data.</text>
</comment>
<feature type="transmembrane region" description="Helical" evidence="1">
    <location>
        <begin position="7"/>
        <end position="24"/>
    </location>
</feature>
<evidence type="ECO:0000313" key="2">
    <source>
        <dbReference type="EMBL" id="KKP48026.1"/>
    </source>
</evidence>
<dbReference type="InterPro" id="IPR043715">
    <property type="entry name" value="DUF5656"/>
</dbReference>
<feature type="transmembrane region" description="Helical" evidence="1">
    <location>
        <begin position="206"/>
        <end position="226"/>
    </location>
</feature>
<feature type="transmembrane region" description="Helical" evidence="1">
    <location>
        <begin position="30"/>
        <end position="49"/>
    </location>
</feature>
<proteinExistence type="predicted"/>
<dbReference type="EMBL" id="LBOZ01000002">
    <property type="protein sequence ID" value="KKP48026.1"/>
    <property type="molecule type" value="Genomic_DNA"/>
</dbReference>
<organism evidence="2 3">
    <name type="scientific">Candidatus Woesebacteria bacterium GW2011_GWA2_33_28</name>
    <dbReference type="NCBI Taxonomy" id="1618561"/>
    <lineage>
        <taxon>Bacteria</taxon>
        <taxon>Candidatus Woeseibacteriota</taxon>
    </lineage>
</organism>
<evidence type="ECO:0000313" key="3">
    <source>
        <dbReference type="Proteomes" id="UP000033995"/>
    </source>
</evidence>
<reference evidence="2 3" key="1">
    <citation type="journal article" date="2015" name="Nature">
        <title>rRNA introns, odd ribosomes, and small enigmatic genomes across a large radiation of phyla.</title>
        <authorList>
            <person name="Brown C.T."/>
            <person name="Hug L.A."/>
            <person name="Thomas B.C."/>
            <person name="Sharon I."/>
            <person name="Castelle C.J."/>
            <person name="Singh A."/>
            <person name="Wilkins M.J."/>
            <person name="Williams K.H."/>
            <person name="Banfield J.F."/>
        </authorList>
    </citation>
    <scope>NUCLEOTIDE SEQUENCE [LARGE SCALE GENOMIC DNA]</scope>
</reference>
<sequence length="257" mass="28635">MSKKLRFLISSIILSAGFVLVQFLEGKFKFPAVSLLVILTGAFSAWSFHEGLGKNMTWVSLILPMLFTLSIGLFWFLLPTNIFTRIPIVIFFGLGVYVLFSTMNIYTVSSSLRTIGLLRAARGVGFVLTLIISFLIFDAIFSIKQSVFINAPLSFVLSFLLFIQGFWSINLEKTLEKNILVLSLTSGLIISELVVLIFFWPVTVVVGSLFLTSGVYLLLGLGQAKLEDRLFPSITREYLTLGLIVLIGMFFATRWGG</sequence>
<feature type="transmembrane region" description="Helical" evidence="1">
    <location>
        <begin position="120"/>
        <end position="141"/>
    </location>
</feature>
<feature type="transmembrane region" description="Helical" evidence="1">
    <location>
        <begin position="179"/>
        <end position="200"/>
    </location>
</feature>
<protein>
    <submittedName>
        <fullName evidence="2">Uncharacterized protein</fullName>
    </submittedName>
</protein>